<accession>A0A239HTC5</accession>
<sequence>MKLRAMTRSRQINGSQSRRLVQDPCDDESCPSCYGDPAQADAMRRAGRLPDRNHRLDERPETD</sequence>
<gene>
    <name evidence="2" type="ORF">SAMN05421812_10227</name>
</gene>
<feature type="region of interest" description="Disordered" evidence="1">
    <location>
        <begin position="1"/>
        <end position="63"/>
    </location>
</feature>
<proteinExistence type="predicted"/>
<protein>
    <submittedName>
        <fullName evidence="2">Uncharacterized protein</fullName>
    </submittedName>
</protein>
<evidence type="ECO:0000313" key="3">
    <source>
        <dbReference type="Proteomes" id="UP000198362"/>
    </source>
</evidence>
<feature type="compositionally biased region" description="Polar residues" evidence="1">
    <location>
        <begin position="8"/>
        <end position="19"/>
    </location>
</feature>
<name>A0A239HTC5_9ACTN</name>
<dbReference type="Proteomes" id="UP000198362">
    <property type="component" value="Unassembled WGS sequence"/>
</dbReference>
<keyword evidence="3" id="KW-1185">Reference proteome</keyword>
<reference evidence="2 3" key="1">
    <citation type="submission" date="2017-06" db="EMBL/GenBank/DDBJ databases">
        <authorList>
            <person name="Kim H.J."/>
            <person name="Triplett B.A."/>
        </authorList>
    </citation>
    <scope>NUCLEOTIDE SEQUENCE [LARGE SCALE GENOMIC DNA]</scope>
    <source>
        <strain evidence="2 3">CGMCC 4.5593</strain>
    </source>
</reference>
<feature type="compositionally biased region" description="Basic and acidic residues" evidence="1">
    <location>
        <begin position="42"/>
        <end position="63"/>
    </location>
</feature>
<dbReference type="AlphaFoldDB" id="A0A239HTC5"/>
<dbReference type="EMBL" id="FZPH01000002">
    <property type="protein sequence ID" value="SNS84627.1"/>
    <property type="molecule type" value="Genomic_DNA"/>
</dbReference>
<evidence type="ECO:0000313" key="2">
    <source>
        <dbReference type="EMBL" id="SNS84627.1"/>
    </source>
</evidence>
<evidence type="ECO:0000256" key="1">
    <source>
        <dbReference type="SAM" id="MobiDB-lite"/>
    </source>
</evidence>
<organism evidence="2 3">
    <name type="scientific">Asanoa hainanensis</name>
    <dbReference type="NCBI Taxonomy" id="560556"/>
    <lineage>
        <taxon>Bacteria</taxon>
        <taxon>Bacillati</taxon>
        <taxon>Actinomycetota</taxon>
        <taxon>Actinomycetes</taxon>
        <taxon>Micromonosporales</taxon>
        <taxon>Micromonosporaceae</taxon>
        <taxon>Asanoa</taxon>
    </lineage>
</organism>